<reference evidence="2 3" key="1">
    <citation type="journal article" date="2023" name="Plant">
        <title>Draft Genome Sequence Resource of CBPPT1, a 'Candidatus Phytoplasma trifolii'-Related Strain Associated with Potato Purple Top Disease in the Columbia Basin, U.S.A.</title>
        <authorList>
            <person name="Wei W."/>
            <person name="Shao J."/>
            <person name="Bottner-Parker K.D."/>
            <person name="Zhao Y."/>
        </authorList>
    </citation>
    <scope>NUCLEOTIDE SEQUENCE [LARGE SCALE GENOMIC DNA]</scope>
    <source>
        <strain evidence="2 3">CBPPT1</strain>
    </source>
</reference>
<dbReference type="InterPro" id="IPR036397">
    <property type="entry name" value="RNaseH_sf"/>
</dbReference>
<dbReference type="Proteomes" id="UP001221763">
    <property type="component" value="Unassembled WGS sequence"/>
</dbReference>
<sequence length="105" mass="12461">FHSDQGIEYTGKIIQTTLQAKNLIPSFSEKGSPAQNACVEAFFANFKCETVYLEKRKHLTKERLTQIVHTFIKNYNNQRRMKYLNYLSPYQFKIQKENQQHTLRS</sequence>
<dbReference type="PROSITE" id="PS50994">
    <property type="entry name" value="INTEGRASE"/>
    <property type="match status" value="1"/>
</dbReference>
<gene>
    <name evidence="2" type="ORF">M8044_000538</name>
</gene>
<keyword evidence="3" id="KW-1185">Reference proteome</keyword>
<evidence type="ECO:0000313" key="3">
    <source>
        <dbReference type="Proteomes" id="UP001221763"/>
    </source>
</evidence>
<dbReference type="Pfam" id="PF13683">
    <property type="entry name" value="rve_3"/>
    <property type="match status" value="1"/>
</dbReference>
<dbReference type="InterPro" id="IPR001584">
    <property type="entry name" value="Integrase_cat-core"/>
</dbReference>
<name>A0ABT5L9P4_9MOLU</name>
<dbReference type="RefSeq" id="WP_273585471.1">
    <property type="nucleotide sequence ID" value="NZ_JANHJP010000049.1"/>
</dbReference>
<dbReference type="InterPro" id="IPR050900">
    <property type="entry name" value="Transposase_IS3/IS150/IS904"/>
</dbReference>
<evidence type="ECO:0000259" key="1">
    <source>
        <dbReference type="PROSITE" id="PS50994"/>
    </source>
</evidence>
<dbReference type="PANTHER" id="PTHR46889">
    <property type="entry name" value="TRANSPOSASE INSF FOR INSERTION SEQUENCE IS3B-RELATED"/>
    <property type="match status" value="1"/>
</dbReference>
<dbReference type="EMBL" id="JANHJP010000049">
    <property type="protein sequence ID" value="MDC9032315.1"/>
    <property type="molecule type" value="Genomic_DNA"/>
</dbReference>
<dbReference type="SUPFAM" id="SSF53098">
    <property type="entry name" value="Ribonuclease H-like"/>
    <property type="match status" value="1"/>
</dbReference>
<proteinExistence type="predicted"/>
<feature type="non-terminal residue" evidence="2">
    <location>
        <position position="1"/>
    </location>
</feature>
<dbReference type="InterPro" id="IPR012337">
    <property type="entry name" value="RNaseH-like_sf"/>
</dbReference>
<accession>A0ABT5L9P4</accession>
<dbReference type="PANTHER" id="PTHR46889:SF4">
    <property type="entry name" value="TRANSPOSASE INSO FOR INSERTION SEQUENCE ELEMENT IS911B-RELATED"/>
    <property type="match status" value="1"/>
</dbReference>
<dbReference type="Gene3D" id="3.30.420.10">
    <property type="entry name" value="Ribonuclease H-like superfamily/Ribonuclease H"/>
    <property type="match status" value="1"/>
</dbReference>
<feature type="domain" description="Integrase catalytic" evidence="1">
    <location>
        <begin position="1"/>
        <end position="97"/>
    </location>
</feature>
<organism evidence="2 3">
    <name type="scientific">Columbia Basin potato purple top phytoplasma</name>
    <dbReference type="NCBI Taxonomy" id="307134"/>
    <lineage>
        <taxon>Bacteria</taxon>
        <taxon>Bacillati</taxon>
        <taxon>Mycoplasmatota</taxon>
        <taxon>Mollicutes</taxon>
        <taxon>Acholeplasmatales</taxon>
        <taxon>Acholeplasmataceae</taxon>
        <taxon>Candidatus Phytoplasma</taxon>
        <taxon>16SrVI (Clover proliferation group)</taxon>
    </lineage>
</organism>
<protein>
    <submittedName>
        <fullName evidence="2">Transposase</fullName>
    </submittedName>
</protein>
<comment type="caution">
    <text evidence="2">The sequence shown here is derived from an EMBL/GenBank/DDBJ whole genome shotgun (WGS) entry which is preliminary data.</text>
</comment>
<evidence type="ECO:0000313" key="2">
    <source>
        <dbReference type="EMBL" id="MDC9032315.1"/>
    </source>
</evidence>